<accession>A0A6B2KXY6</accession>
<dbReference type="PANTHER" id="PTHR45923:SF2">
    <property type="entry name" value="PROTEIN SEY1"/>
    <property type="match status" value="1"/>
</dbReference>
<feature type="binding site" evidence="9">
    <location>
        <begin position="48"/>
        <end position="55"/>
    </location>
    <ligand>
        <name>GTP</name>
        <dbReference type="ChEBI" id="CHEBI:37565"/>
    </ligand>
</feature>
<feature type="region of interest" description="Disordered" evidence="10">
    <location>
        <begin position="749"/>
        <end position="804"/>
    </location>
</feature>
<dbReference type="AlphaFoldDB" id="A0A6B2KXY6"/>
<evidence type="ECO:0000256" key="6">
    <source>
        <dbReference type="ARBA" id="ARBA00022989"/>
    </source>
</evidence>
<evidence type="ECO:0000256" key="8">
    <source>
        <dbReference type="ARBA" id="ARBA00023136"/>
    </source>
</evidence>
<keyword evidence="8 9" id="KW-0472">Membrane</keyword>
<feature type="topological domain" description="Lumenal" evidence="9">
    <location>
        <begin position="693"/>
        <end position="695"/>
    </location>
</feature>
<keyword evidence="6 9" id="KW-1133">Transmembrane helix</keyword>
<dbReference type="GO" id="GO:0005525">
    <property type="term" value="F:GTP binding"/>
    <property type="evidence" value="ECO:0007669"/>
    <property type="project" value="UniProtKB-UniRule"/>
</dbReference>
<dbReference type="GO" id="GO:0016320">
    <property type="term" value="P:endoplasmic reticulum membrane fusion"/>
    <property type="evidence" value="ECO:0007669"/>
    <property type="project" value="TreeGrafter"/>
</dbReference>
<evidence type="ECO:0000256" key="11">
    <source>
        <dbReference type="SAM" id="Phobius"/>
    </source>
</evidence>
<dbReference type="Pfam" id="PF20428">
    <property type="entry name" value="Sey1_3HB"/>
    <property type="match status" value="1"/>
</dbReference>
<dbReference type="FunFam" id="3.40.50.300:FF:000727">
    <property type="entry name" value="Protein SEY1 homolog"/>
    <property type="match status" value="1"/>
</dbReference>
<evidence type="ECO:0000313" key="13">
    <source>
        <dbReference type="EMBL" id="NDV29609.1"/>
    </source>
</evidence>
<dbReference type="SUPFAM" id="SSF52540">
    <property type="entry name" value="P-loop containing nucleoside triphosphate hydrolases"/>
    <property type="match status" value="1"/>
</dbReference>
<evidence type="ECO:0000256" key="10">
    <source>
        <dbReference type="SAM" id="MobiDB-lite"/>
    </source>
</evidence>
<name>A0A6B2KXY6_9EUKA</name>
<organism evidence="13">
    <name type="scientific">Arcella intermedia</name>
    <dbReference type="NCBI Taxonomy" id="1963864"/>
    <lineage>
        <taxon>Eukaryota</taxon>
        <taxon>Amoebozoa</taxon>
        <taxon>Tubulinea</taxon>
        <taxon>Elardia</taxon>
        <taxon>Arcellinida</taxon>
        <taxon>Sphaerothecina</taxon>
        <taxon>Arcellidae</taxon>
        <taxon>Arcella</taxon>
    </lineage>
</organism>
<keyword evidence="5 9" id="KW-0256">Endoplasmic reticulum</keyword>
<feature type="compositionally biased region" description="Basic and acidic residues" evidence="10">
    <location>
        <begin position="752"/>
        <end position="775"/>
    </location>
</feature>
<keyword evidence="4 9" id="KW-0378">Hydrolase</keyword>
<feature type="topological domain" description="Cytoplasmic" evidence="9">
    <location>
        <begin position="717"/>
        <end position="804"/>
    </location>
</feature>
<evidence type="ECO:0000256" key="9">
    <source>
        <dbReference type="HAMAP-Rule" id="MF_03109"/>
    </source>
</evidence>
<dbReference type="InterPro" id="IPR046758">
    <property type="entry name" value="Sey1/RHD3-like_3HB"/>
</dbReference>
<reference evidence="13" key="1">
    <citation type="journal article" date="2020" name="J. Eukaryot. Microbiol.">
        <title>De novo Sequencing, Assembly and Annotation of the Transcriptome for the Free-Living Testate Amoeba Arcella intermedia.</title>
        <authorList>
            <person name="Ribeiro G.M."/>
            <person name="Porfirio-Sousa A.L."/>
            <person name="Maurer-Alcala X.X."/>
            <person name="Katz L.A."/>
            <person name="Lahr D.J.G."/>
        </authorList>
    </citation>
    <scope>NUCLEOTIDE SEQUENCE</scope>
</reference>
<dbReference type="GO" id="GO:0005789">
    <property type="term" value="C:endoplasmic reticulum membrane"/>
    <property type="evidence" value="ECO:0007669"/>
    <property type="project" value="UniProtKB-SubCell"/>
</dbReference>
<keyword evidence="7 9" id="KW-0342">GTP-binding</keyword>
<evidence type="ECO:0000256" key="5">
    <source>
        <dbReference type="ARBA" id="ARBA00022824"/>
    </source>
</evidence>
<keyword evidence="3 9" id="KW-0547">Nucleotide-binding</keyword>
<evidence type="ECO:0000256" key="1">
    <source>
        <dbReference type="ARBA" id="ARBA00004477"/>
    </source>
</evidence>
<evidence type="ECO:0000259" key="12">
    <source>
        <dbReference type="PROSITE" id="PS51715"/>
    </source>
</evidence>
<protein>
    <recommendedName>
        <fullName evidence="9">Protein SEY1 homolog</fullName>
        <ecNumber evidence="9">3.6.5.-</ecNumber>
    </recommendedName>
</protein>
<dbReference type="GO" id="GO:0003924">
    <property type="term" value="F:GTPase activity"/>
    <property type="evidence" value="ECO:0007669"/>
    <property type="project" value="UniProtKB-UniRule"/>
</dbReference>
<dbReference type="PANTHER" id="PTHR45923">
    <property type="entry name" value="PROTEIN SEY1"/>
    <property type="match status" value="1"/>
</dbReference>
<dbReference type="Gene3D" id="3.40.50.300">
    <property type="entry name" value="P-loop containing nucleotide triphosphate hydrolases"/>
    <property type="match status" value="1"/>
</dbReference>
<dbReference type="InterPro" id="IPR008803">
    <property type="entry name" value="RHD3/Sey1"/>
</dbReference>
<sequence>MSSVSSEPVPPVQIVTGEGTYNVDVSQELRNWNFDKQGLDYYLVAVLGCQSSGKSTLLNLLFGTNFQVLDVSKTKVRQQTTLGIWLGNSLQNNKSILVLDVEGTDSKERGEDHASWERKTSLFSLALSEVLLLNLWANDVGRFEGANYGLLKIVFELNLKLFYTDKRNKTLILIVFRDYDEETHGTIQDLGKTVSTDIENLWLKMTKAEKFNTSSIYDFFDIQYVGLAAKVNKVQFAEDVNKLKLRFFDEEQTLLTKKYKSEIPADGFTEYASRIWDTILQEKDLDIPSQKIMLSIYRCDEIAKKAYASFESALVGMKTALNNSQIMENFAATGKALVDKALGEYDGASMYYAENVVKDKKKELETQMEHQLQVLFASQAKLISTKWKNKFDEIFREQFKHPTPNLKYRKIVNDLKKPVIESYDNEIAEATIKEYDWSITINSEREEFLRHIEFNIQLGLQKQLELFSNKILNHIIQEFDVEFMKLFDAPQIPLWCTITAVYQKEYEKGKEEWADTLGALQVKDISKEMTVFEIKSSGKLYTYFKEKTADPYLMLMQKFSSKFEYGEDGTIRSWHASDNVKEIWRQAKLYAEKYLDFFSIFRLDESDQELHFYEVKGSGIELVSQLPKVEESKILISKKDCEKNLRIFRTQIQSPLRGALKEVENSKAHQKVPAYFIVLFMFFAADEVLSFFFFSPVLFFLTVTAVVLLYKFGMMAAAADYVEAQVTRITKDFIYTKVFNLPVASPVVPRKPTWESRPKAHPEESKQMEESRPSEELSVGQEEEMYESLPPPVDDELSSKKKND</sequence>
<dbReference type="HAMAP" id="MF_03109">
    <property type="entry name" value="Sey1"/>
    <property type="match status" value="1"/>
</dbReference>
<evidence type="ECO:0000256" key="7">
    <source>
        <dbReference type="ARBA" id="ARBA00023134"/>
    </source>
</evidence>
<comment type="subcellular location">
    <subcellularLocation>
        <location evidence="1 9">Endoplasmic reticulum membrane</location>
        <topology evidence="1 9">Multi-pass membrane protein</topology>
    </subcellularLocation>
</comment>
<dbReference type="PROSITE" id="PS51715">
    <property type="entry name" value="G_GB1_RHD3"/>
    <property type="match status" value="1"/>
</dbReference>
<comment type="similarity">
    <text evidence="9">Belongs to the TRAFAC class dynamin-like GTPase superfamily. GB1/RHD3 GTPase family. RHD3 subfamily.</text>
</comment>
<feature type="domain" description="GB1/RHD3-type G" evidence="12">
    <location>
        <begin position="38"/>
        <end position="272"/>
    </location>
</feature>
<dbReference type="EMBL" id="GIBP01000640">
    <property type="protein sequence ID" value="NDV29609.1"/>
    <property type="molecule type" value="Transcribed_RNA"/>
</dbReference>
<feature type="transmembrane region" description="Helical" evidence="11">
    <location>
        <begin position="688"/>
        <end position="710"/>
    </location>
</feature>
<dbReference type="EC" id="3.6.5.-" evidence="9"/>
<keyword evidence="2 9" id="KW-0812">Transmembrane</keyword>
<comment type="function">
    <text evidence="9">Probable GTP-binding protein that may be involved in cell development.</text>
</comment>
<feature type="topological domain" description="Cytoplasmic" evidence="9">
    <location>
        <begin position="1"/>
        <end position="671"/>
    </location>
</feature>
<proteinExistence type="inferred from homology"/>
<dbReference type="Pfam" id="PF05879">
    <property type="entry name" value="RHD3_GTPase"/>
    <property type="match status" value="1"/>
</dbReference>
<dbReference type="InterPro" id="IPR030386">
    <property type="entry name" value="G_GB1_RHD3_dom"/>
</dbReference>
<evidence type="ECO:0000256" key="4">
    <source>
        <dbReference type="ARBA" id="ARBA00022801"/>
    </source>
</evidence>
<dbReference type="InterPro" id="IPR027417">
    <property type="entry name" value="P-loop_NTPase"/>
</dbReference>
<evidence type="ECO:0000256" key="3">
    <source>
        <dbReference type="ARBA" id="ARBA00022741"/>
    </source>
</evidence>
<evidence type="ECO:0000256" key="2">
    <source>
        <dbReference type="ARBA" id="ARBA00022692"/>
    </source>
</evidence>